<feature type="domain" description="DNA polymerase Y-family little finger" evidence="1">
    <location>
        <begin position="4"/>
        <end position="50"/>
    </location>
</feature>
<protein>
    <submittedName>
        <fullName evidence="3">DUF4113 domain-containing protein</fullName>
    </submittedName>
</protein>
<organism evidence="3 4">
    <name type="scientific">Hymenobacter volaticus</name>
    <dbReference type="NCBI Taxonomy" id="2932254"/>
    <lineage>
        <taxon>Bacteria</taxon>
        <taxon>Pseudomonadati</taxon>
        <taxon>Bacteroidota</taxon>
        <taxon>Cytophagia</taxon>
        <taxon>Cytophagales</taxon>
        <taxon>Hymenobacteraceae</taxon>
        <taxon>Hymenobacter</taxon>
    </lineage>
</organism>
<evidence type="ECO:0000313" key="4">
    <source>
        <dbReference type="Proteomes" id="UP000830401"/>
    </source>
</evidence>
<dbReference type="InterPro" id="IPR025188">
    <property type="entry name" value="DUF4113"/>
</dbReference>
<dbReference type="Pfam" id="PF11799">
    <property type="entry name" value="IMS_C"/>
    <property type="match status" value="1"/>
</dbReference>
<evidence type="ECO:0000259" key="2">
    <source>
        <dbReference type="Pfam" id="PF13438"/>
    </source>
</evidence>
<feature type="domain" description="DUF4113" evidence="2">
    <location>
        <begin position="61"/>
        <end position="115"/>
    </location>
</feature>
<accession>A0ABY4GH17</accession>
<dbReference type="Proteomes" id="UP000830401">
    <property type="component" value="Plasmid unnamed5"/>
</dbReference>
<reference evidence="3" key="1">
    <citation type="submission" date="2022-04" db="EMBL/GenBank/DDBJ databases">
        <title>Hymenobacter sp. isolated from the air.</title>
        <authorList>
            <person name="Won M."/>
            <person name="Lee C.-M."/>
            <person name="Woen H.-Y."/>
            <person name="Kwon S.-W."/>
        </authorList>
    </citation>
    <scope>NUCLEOTIDE SEQUENCE</scope>
    <source>
        <strain evidence="3">5420S-77</strain>
        <plasmid evidence="3">unnamed5</plasmid>
    </source>
</reference>
<dbReference type="Pfam" id="PF13438">
    <property type="entry name" value="DUF4113"/>
    <property type="match status" value="1"/>
</dbReference>
<evidence type="ECO:0000313" key="3">
    <source>
        <dbReference type="EMBL" id="UOQ69549.1"/>
    </source>
</evidence>
<gene>
    <name evidence="3" type="ORF">MUN86_28325</name>
</gene>
<keyword evidence="3" id="KW-0614">Plasmid</keyword>
<dbReference type="EMBL" id="CP095066">
    <property type="protein sequence ID" value="UOQ69549.1"/>
    <property type="molecule type" value="Genomic_DNA"/>
</dbReference>
<dbReference type="RefSeq" id="WP_245127383.1">
    <property type="nucleotide sequence ID" value="NZ_CP095066.1"/>
</dbReference>
<sequence length="116" mass="13284">MFERAPEDTGDLLRHVRAALKRLWRPGCVYKKAGIIFDDLELAGQQQLDLFAKVNNEEARDRLMKDLDQLNERFGYGAVTFASAFVRKGEQAPWATRSAFKSLAYTTDWADLWTIA</sequence>
<geneLocation type="plasmid" evidence="3 4">
    <name>unnamed5</name>
</geneLocation>
<proteinExistence type="predicted"/>
<evidence type="ECO:0000259" key="1">
    <source>
        <dbReference type="Pfam" id="PF11799"/>
    </source>
</evidence>
<name>A0ABY4GH17_9BACT</name>
<keyword evidence="4" id="KW-1185">Reference proteome</keyword>
<dbReference type="InterPro" id="IPR017961">
    <property type="entry name" value="DNA_pol_Y-fam_little_finger"/>
</dbReference>